<comment type="caution">
    <text evidence="1">The sequence shown here is derived from an EMBL/GenBank/DDBJ whole genome shotgun (WGS) entry which is preliminary data.</text>
</comment>
<dbReference type="Proteomes" id="UP000253647">
    <property type="component" value="Unassembled WGS sequence"/>
</dbReference>
<gene>
    <name evidence="1" type="ORF">DET61_106117</name>
</gene>
<dbReference type="RefSeq" id="WP_114434431.1">
    <property type="nucleotide sequence ID" value="NZ_JAJGNG010000006.1"/>
</dbReference>
<name>A0A368XLZ3_MARNT</name>
<organism evidence="1 2">
    <name type="scientific">Marinobacter nauticus</name>
    <name type="common">Marinobacter hydrocarbonoclasticus</name>
    <name type="synonym">Marinobacter aquaeolei</name>
    <dbReference type="NCBI Taxonomy" id="2743"/>
    <lineage>
        <taxon>Bacteria</taxon>
        <taxon>Pseudomonadati</taxon>
        <taxon>Pseudomonadota</taxon>
        <taxon>Gammaproteobacteria</taxon>
        <taxon>Pseudomonadales</taxon>
        <taxon>Marinobacteraceae</taxon>
        <taxon>Marinobacter</taxon>
    </lineage>
</organism>
<evidence type="ECO:0000313" key="1">
    <source>
        <dbReference type="EMBL" id="RCW69022.1"/>
    </source>
</evidence>
<reference evidence="1 2" key="1">
    <citation type="submission" date="2018-07" db="EMBL/GenBank/DDBJ databases">
        <title>Freshwater and sediment microbial communities from various areas in North America, analyzing microbe dynamics in response to fracking.</title>
        <authorList>
            <person name="Lamendella R."/>
        </authorList>
    </citation>
    <scope>NUCLEOTIDE SEQUENCE [LARGE SCALE GENOMIC DNA]</scope>
    <source>
        <strain evidence="1 2">105B</strain>
    </source>
</reference>
<proteinExistence type="predicted"/>
<dbReference type="AlphaFoldDB" id="A0A368XLZ3"/>
<protein>
    <submittedName>
        <fullName evidence="1">Uncharacterized protein</fullName>
    </submittedName>
</protein>
<accession>A0A368XLZ3</accession>
<sequence length="100" mass="10953">MKIKIYYSDTPITHCGETNPGRLSTETLRWTTNHPQSSYGLGVLIRGNSRDILDGMSFALMVGRFGAWIETDSEETSAKVRDALVTAVTGTAEFIKVAKA</sequence>
<evidence type="ECO:0000313" key="2">
    <source>
        <dbReference type="Proteomes" id="UP000253647"/>
    </source>
</evidence>
<dbReference type="EMBL" id="QPJI01000006">
    <property type="protein sequence ID" value="RCW69022.1"/>
    <property type="molecule type" value="Genomic_DNA"/>
</dbReference>